<accession>A0A1I7CZB6</accession>
<reference evidence="2" key="1">
    <citation type="submission" date="2016-10" db="EMBL/GenBank/DDBJ databases">
        <authorList>
            <person name="Varghese N."/>
            <person name="Submissions S."/>
        </authorList>
    </citation>
    <scope>NUCLEOTIDE SEQUENCE [LARGE SCALE GENOMIC DNA]</scope>
    <source>
        <strain evidence="2">Ah-143</strain>
    </source>
</reference>
<evidence type="ECO:0000313" key="1">
    <source>
        <dbReference type="EMBL" id="SFU04778.1"/>
    </source>
</evidence>
<dbReference type="EMBL" id="FPAU01000004">
    <property type="protein sequence ID" value="SFU04778.1"/>
    <property type="molecule type" value="Genomic_DNA"/>
</dbReference>
<evidence type="ECO:0000313" key="2">
    <source>
        <dbReference type="Proteomes" id="UP000199187"/>
    </source>
</evidence>
<protein>
    <submittedName>
        <fullName evidence="1">Uncharacterized protein</fullName>
    </submittedName>
</protein>
<dbReference type="AlphaFoldDB" id="A0A1I7CZB6"/>
<keyword evidence="2" id="KW-1185">Reference proteome</keyword>
<proteinExistence type="predicted"/>
<gene>
    <name evidence="1" type="ORF">SAMN05192562_104214</name>
</gene>
<organism evidence="1 2">
    <name type="scientific">Kosakonia arachidis</name>
    <dbReference type="NCBI Taxonomy" id="551989"/>
    <lineage>
        <taxon>Bacteria</taxon>
        <taxon>Pseudomonadati</taxon>
        <taxon>Pseudomonadota</taxon>
        <taxon>Gammaproteobacteria</taxon>
        <taxon>Enterobacterales</taxon>
        <taxon>Enterobacteriaceae</taxon>
        <taxon>Kosakonia</taxon>
    </lineage>
</organism>
<dbReference type="Proteomes" id="UP000199187">
    <property type="component" value="Unassembled WGS sequence"/>
</dbReference>
<name>A0A1I7CZB6_9ENTR</name>
<sequence length="55" mass="6256">MDIALLNRGWNRTWSDTMVNLEARKVVELKPMKNALYASKICVLKQTICLSKSAC</sequence>